<proteinExistence type="predicted"/>
<reference evidence="2 3" key="1">
    <citation type="submission" date="2015-08" db="EMBL/GenBank/DDBJ databases">
        <title>Next Generation Sequencing and Analysis of the Genome of Puccinia sorghi L Schw, the Causal Agent of Maize Common Rust.</title>
        <authorList>
            <person name="Rochi L."/>
            <person name="Burguener G."/>
            <person name="Darino M."/>
            <person name="Turjanski A."/>
            <person name="Kreff E."/>
            <person name="Dieguez M.J."/>
            <person name="Sacco F."/>
        </authorList>
    </citation>
    <scope>NUCLEOTIDE SEQUENCE [LARGE SCALE GENOMIC DNA]</scope>
    <source>
        <strain evidence="2 3">RO10H11247</strain>
    </source>
</reference>
<evidence type="ECO:0000313" key="2">
    <source>
        <dbReference type="EMBL" id="KNZ62775.1"/>
    </source>
</evidence>
<feature type="compositionally biased region" description="Polar residues" evidence="1">
    <location>
        <begin position="70"/>
        <end position="83"/>
    </location>
</feature>
<gene>
    <name evidence="2" type="ORF">VP01_1224g2</name>
</gene>
<comment type="caution">
    <text evidence="2">The sequence shown here is derived from an EMBL/GenBank/DDBJ whole genome shotgun (WGS) entry which is preliminary data.</text>
</comment>
<keyword evidence="3" id="KW-1185">Reference proteome</keyword>
<protein>
    <submittedName>
        <fullName evidence="2">Uncharacterized protein</fullName>
    </submittedName>
</protein>
<dbReference type="Proteomes" id="UP000037035">
    <property type="component" value="Unassembled WGS sequence"/>
</dbReference>
<dbReference type="AlphaFoldDB" id="A0A0L6VRF9"/>
<dbReference type="EMBL" id="LAVV01002499">
    <property type="protein sequence ID" value="KNZ62775.1"/>
    <property type="molecule type" value="Genomic_DNA"/>
</dbReference>
<accession>A0A0L6VRF9</accession>
<evidence type="ECO:0000256" key="1">
    <source>
        <dbReference type="SAM" id="MobiDB-lite"/>
    </source>
</evidence>
<feature type="region of interest" description="Disordered" evidence="1">
    <location>
        <begin position="49"/>
        <end position="94"/>
    </location>
</feature>
<name>A0A0L6VRF9_9BASI</name>
<sequence>MPEGRQILDERAVEGFVVAHCDDSKGWVFLLKHTDCLVASAIAHWPDDSSVSGLRKISSIAPSPTPLHPTATQLPPRQATSPPRNAPWGSYAAP</sequence>
<organism evidence="2 3">
    <name type="scientific">Puccinia sorghi</name>
    <dbReference type="NCBI Taxonomy" id="27349"/>
    <lineage>
        <taxon>Eukaryota</taxon>
        <taxon>Fungi</taxon>
        <taxon>Dikarya</taxon>
        <taxon>Basidiomycota</taxon>
        <taxon>Pucciniomycotina</taxon>
        <taxon>Pucciniomycetes</taxon>
        <taxon>Pucciniales</taxon>
        <taxon>Pucciniaceae</taxon>
        <taxon>Puccinia</taxon>
    </lineage>
</organism>
<evidence type="ECO:0000313" key="3">
    <source>
        <dbReference type="Proteomes" id="UP000037035"/>
    </source>
</evidence>
<dbReference type="VEuPathDB" id="FungiDB:VP01_1224g2"/>